<dbReference type="Proteomes" id="UP000680045">
    <property type="component" value="Unassembled WGS sequence"/>
</dbReference>
<organism evidence="1 2">
    <name type="scientific">Peribacillus frigoritolerans</name>
    <dbReference type="NCBI Taxonomy" id="450367"/>
    <lineage>
        <taxon>Bacteria</taxon>
        <taxon>Bacillati</taxon>
        <taxon>Bacillota</taxon>
        <taxon>Bacilli</taxon>
        <taxon>Bacillales</taxon>
        <taxon>Bacillaceae</taxon>
        <taxon>Peribacillus</taxon>
    </lineage>
</organism>
<dbReference type="AlphaFoldDB" id="A0A941J759"/>
<sequence>MNGENKSVRKLRTENNVRKDYYDGGLGTAYTLDPARKWDGKINNALAKDGVYYFEIKAMIDYEGAKWQTVKMPIKIDTVKPTVKISKKAMF</sequence>
<reference evidence="1" key="1">
    <citation type="submission" date="2021-04" db="EMBL/GenBank/DDBJ databases">
        <title>Whole genome sequencing of Enterococci isolates from hospitalized patients.</title>
        <authorList>
            <person name="Ogoti B.M."/>
            <person name="Onyambu F.G."/>
        </authorList>
    </citation>
    <scope>NUCLEOTIDE SEQUENCE</scope>
    <source>
        <strain evidence="1">242</strain>
    </source>
</reference>
<accession>A0A941J759</accession>
<name>A0A941J759_9BACI</name>
<evidence type="ECO:0000313" key="1">
    <source>
        <dbReference type="EMBL" id="MBR8644371.1"/>
    </source>
</evidence>
<protein>
    <submittedName>
        <fullName evidence="1">Uncharacterized protein</fullName>
    </submittedName>
</protein>
<gene>
    <name evidence="1" type="ORF">KEH51_06100</name>
</gene>
<evidence type="ECO:0000313" key="2">
    <source>
        <dbReference type="Proteomes" id="UP000680045"/>
    </source>
</evidence>
<comment type="caution">
    <text evidence="1">The sequence shown here is derived from an EMBL/GenBank/DDBJ whole genome shotgun (WGS) entry which is preliminary data.</text>
</comment>
<proteinExistence type="predicted"/>
<dbReference type="EMBL" id="JAGTPW010000007">
    <property type="protein sequence ID" value="MBR8644371.1"/>
    <property type="molecule type" value="Genomic_DNA"/>
</dbReference>